<protein>
    <submittedName>
        <fullName evidence="1">Uncharacterized protein</fullName>
    </submittedName>
</protein>
<dbReference type="RefSeq" id="WP_231318131.1">
    <property type="nucleotide sequence ID" value="NZ_CP088156.1"/>
</dbReference>
<reference evidence="1" key="1">
    <citation type="journal article" date="2024" name="Antonie Van Leeuwenhoek">
        <title>Bradyrhizobium ontarionense sp. nov., a novel bacterial symbiont isolated from Aeschynomene indica (Indian jointvetch), harbours photosynthesis, nitrogen fixation and nitrous oxide (N2O) reductase genes.</title>
        <authorList>
            <person name="Bromfield E.S.P."/>
            <person name="Cloutier S."/>
        </authorList>
    </citation>
    <scope>NUCLEOTIDE SEQUENCE</scope>
    <source>
        <strain evidence="1">A19</strain>
    </source>
</reference>
<dbReference type="Proteomes" id="UP001431010">
    <property type="component" value="Chromosome"/>
</dbReference>
<proteinExistence type="predicted"/>
<sequence>MTVDGSDVGVVNFNLSDAAIVNQSRNAEMVGDVSLFRSIDHLAAWAEPGDVRNREYFAYTCPDKDLILTSRLIG</sequence>
<accession>A0ABY3R4V4</accession>
<evidence type="ECO:0000313" key="2">
    <source>
        <dbReference type="Proteomes" id="UP001431010"/>
    </source>
</evidence>
<organism evidence="1 2">
    <name type="scientific">Bradyrhizobium ontarionense</name>
    <dbReference type="NCBI Taxonomy" id="2898149"/>
    <lineage>
        <taxon>Bacteria</taxon>
        <taxon>Pseudomonadati</taxon>
        <taxon>Pseudomonadota</taxon>
        <taxon>Alphaproteobacteria</taxon>
        <taxon>Hyphomicrobiales</taxon>
        <taxon>Nitrobacteraceae</taxon>
        <taxon>Bradyrhizobium</taxon>
    </lineage>
</organism>
<name>A0ABY3R4V4_9BRAD</name>
<keyword evidence="2" id="KW-1185">Reference proteome</keyword>
<dbReference type="EMBL" id="CP088156">
    <property type="protein sequence ID" value="UFZ02341.1"/>
    <property type="molecule type" value="Genomic_DNA"/>
</dbReference>
<evidence type="ECO:0000313" key="1">
    <source>
        <dbReference type="EMBL" id="UFZ02341.1"/>
    </source>
</evidence>
<gene>
    <name evidence="1" type="ORF">LQG66_23975</name>
</gene>